<keyword evidence="3" id="KW-1185">Reference proteome</keyword>
<protein>
    <submittedName>
        <fullName evidence="2">Uncharacterized protein</fullName>
    </submittedName>
</protein>
<accession>A0AAX6G7E7</accession>
<dbReference type="AlphaFoldDB" id="A0AAX6G7E7"/>
<evidence type="ECO:0000313" key="2">
    <source>
        <dbReference type="EMBL" id="KAJ6824245.1"/>
    </source>
</evidence>
<name>A0AAX6G7E7_IRIPA</name>
<gene>
    <name evidence="2" type="ORF">M6B38_103020</name>
</gene>
<sequence>MDEVRGDFDGGDVVVVGGREELGKSGGGGAGCGPRVRRMAEGSREEGGGGCGLLW</sequence>
<reference evidence="2" key="1">
    <citation type="journal article" date="2023" name="GigaByte">
        <title>Genome assembly of the bearded iris, Iris pallida Lam.</title>
        <authorList>
            <person name="Bruccoleri R.E."/>
            <person name="Oakeley E.J."/>
            <person name="Faust A.M.E."/>
            <person name="Altorfer M."/>
            <person name="Dessus-Babus S."/>
            <person name="Burckhardt D."/>
            <person name="Oertli M."/>
            <person name="Naumann U."/>
            <person name="Petersen F."/>
            <person name="Wong J."/>
        </authorList>
    </citation>
    <scope>NUCLEOTIDE SEQUENCE</scope>
    <source>
        <strain evidence="2">GSM-AAB239-AS_SAM_17_03QT</strain>
    </source>
</reference>
<feature type="compositionally biased region" description="Basic and acidic residues" evidence="1">
    <location>
        <begin position="38"/>
        <end position="47"/>
    </location>
</feature>
<reference evidence="2" key="2">
    <citation type="submission" date="2023-04" db="EMBL/GenBank/DDBJ databases">
        <authorList>
            <person name="Bruccoleri R.E."/>
            <person name="Oakeley E.J."/>
            <person name="Faust A.-M."/>
            <person name="Dessus-Babus S."/>
            <person name="Altorfer M."/>
            <person name="Burckhardt D."/>
            <person name="Oertli M."/>
            <person name="Naumann U."/>
            <person name="Petersen F."/>
            <person name="Wong J."/>
        </authorList>
    </citation>
    <scope>NUCLEOTIDE SEQUENCE</scope>
    <source>
        <strain evidence="2">GSM-AAB239-AS_SAM_17_03QT</strain>
        <tissue evidence="2">Leaf</tissue>
    </source>
</reference>
<dbReference type="EMBL" id="JANAVB010022397">
    <property type="protein sequence ID" value="KAJ6824245.1"/>
    <property type="molecule type" value="Genomic_DNA"/>
</dbReference>
<evidence type="ECO:0000313" key="3">
    <source>
        <dbReference type="Proteomes" id="UP001140949"/>
    </source>
</evidence>
<proteinExistence type="predicted"/>
<evidence type="ECO:0000256" key="1">
    <source>
        <dbReference type="SAM" id="MobiDB-lite"/>
    </source>
</evidence>
<dbReference type="Proteomes" id="UP001140949">
    <property type="component" value="Unassembled WGS sequence"/>
</dbReference>
<organism evidence="2 3">
    <name type="scientific">Iris pallida</name>
    <name type="common">Sweet iris</name>
    <dbReference type="NCBI Taxonomy" id="29817"/>
    <lineage>
        <taxon>Eukaryota</taxon>
        <taxon>Viridiplantae</taxon>
        <taxon>Streptophyta</taxon>
        <taxon>Embryophyta</taxon>
        <taxon>Tracheophyta</taxon>
        <taxon>Spermatophyta</taxon>
        <taxon>Magnoliopsida</taxon>
        <taxon>Liliopsida</taxon>
        <taxon>Asparagales</taxon>
        <taxon>Iridaceae</taxon>
        <taxon>Iridoideae</taxon>
        <taxon>Irideae</taxon>
        <taxon>Iris</taxon>
    </lineage>
</organism>
<feature type="region of interest" description="Disordered" evidence="1">
    <location>
        <begin position="18"/>
        <end position="55"/>
    </location>
</feature>
<comment type="caution">
    <text evidence="2">The sequence shown here is derived from an EMBL/GenBank/DDBJ whole genome shotgun (WGS) entry which is preliminary data.</text>
</comment>